<dbReference type="InterPro" id="IPR010730">
    <property type="entry name" value="HET"/>
</dbReference>
<feature type="domain" description="DUF8212" evidence="2">
    <location>
        <begin position="249"/>
        <end position="270"/>
    </location>
</feature>
<protein>
    <recommendedName>
        <fullName evidence="5">Heterokaryon incompatibility domain-containing protein</fullName>
    </recommendedName>
</protein>
<evidence type="ECO:0000313" key="3">
    <source>
        <dbReference type="EMBL" id="KIK19962.1"/>
    </source>
</evidence>
<evidence type="ECO:0000259" key="2">
    <source>
        <dbReference type="Pfam" id="PF26640"/>
    </source>
</evidence>
<organism evidence="3 4">
    <name type="scientific">Pisolithus microcarpus 441</name>
    <dbReference type="NCBI Taxonomy" id="765257"/>
    <lineage>
        <taxon>Eukaryota</taxon>
        <taxon>Fungi</taxon>
        <taxon>Dikarya</taxon>
        <taxon>Basidiomycota</taxon>
        <taxon>Agaricomycotina</taxon>
        <taxon>Agaricomycetes</taxon>
        <taxon>Agaricomycetidae</taxon>
        <taxon>Boletales</taxon>
        <taxon>Sclerodermatineae</taxon>
        <taxon>Pisolithaceae</taxon>
        <taxon>Pisolithus</taxon>
    </lineage>
</organism>
<sequence>MKLLDVEAVLGREADIQQADPEREILEVLDDETTSYAILSHRWGVEVGYEEMTGLMKMEERKRDEVRRRAGYQKIIKSCEQARKDGYEWLWIDTCCIDKRSSAELSEAINSMYRWYQNARICYAYLNDVGESTFPSKRDDKFAKSNGWPEWFARGWTLQELIAPQEVQFFNKDWVHIGNKRHLALTLACITGIPSKVLTSGLAGRRLSVAKIMSWAAERKTTRVEDRAYSLLGLFGVYMPMLYGEGKMAFQRLQLEIIRRSSDQSIFAWNPQIPREGSVLADDPSDFQGCGRIEKVEPDKLGDRLMEYIEWKRLGNPWYIRHNFRKIATNPIHLCRLAWLRWRARALSQQLRTFTANNAGIQVCLPVIPLPDSPSHCKAILACTYGLSLISIDLVSTGSSFDRIPRIDTTPKTYPEFKTLYLAHHRDVNEKCRKFILDDKHASHYGFRRCATYPREFTGDTVTLSSVTGDLIVFVYANSDAGFCFVVGLGYHYGQEWVHVDSDGCFPTEEENWTNFGRRAYLRMWEARAKHARDVAEHGDVRYGKHCMKHAHLPRSIWAARVVWGRGEDDFKVMVDVVECPGCCDGPYSMTTTFNDPCGPDMPGLMMTVSCSYVLDLGEQLTYVDNCSGQRIAIVG</sequence>
<name>A0A0C9ZBY6_9AGAM</name>
<dbReference type="Proteomes" id="UP000054018">
    <property type="component" value="Unassembled WGS sequence"/>
</dbReference>
<reference evidence="3 4" key="1">
    <citation type="submission" date="2014-04" db="EMBL/GenBank/DDBJ databases">
        <authorList>
            <consortium name="DOE Joint Genome Institute"/>
            <person name="Kuo A."/>
            <person name="Kohler A."/>
            <person name="Costa M.D."/>
            <person name="Nagy L.G."/>
            <person name="Floudas D."/>
            <person name="Copeland A."/>
            <person name="Barry K.W."/>
            <person name="Cichocki N."/>
            <person name="Veneault-Fourrey C."/>
            <person name="LaButti K."/>
            <person name="Lindquist E.A."/>
            <person name="Lipzen A."/>
            <person name="Lundell T."/>
            <person name="Morin E."/>
            <person name="Murat C."/>
            <person name="Sun H."/>
            <person name="Tunlid A."/>
            <person name="Henrissat B."/>
            <person name="Grigoriev I.V."/>
            <person name="Hibbett D.S."/>
            <person name="Martin F."/>
            <person name="Nordberg H.P."/>
            <person name="Cantor M.N."/>
            <person name="Hua S.X."/>
        </authorList>
    </citation>
    <scope>NUCLEOTIDE SEQUENCE [LARGE SCALE GENOMIC DNA]</scope>
    <source>
        <strain evidence="3 4">441</strain>
    </source>
</reference>
<dbReference type="Pfam" id="PF06985">
    <property type="entry name" value="HET"/>
    <property type="match status" value="1"/>
</dbReference>
<proteinExistence type="predicted"/>
<evidence type="ECO:0000313" key="4">
    <source>
        <dbReference type="Proteomes" id="UP000054018"/>
    </source>
</evidence>
<dbReference type="Pfam" id="PF26640">
    <property type="entry name" value="DUF8212"/>
    <property type="match status" value="1"/>
</dbReference>
<dbReference type="PANTHER" id="PTHR10622:SF10">
    <property type="entry name" value="HET DOMAIN-CONTAINING PROTEIN"/>
    <property type="match status" value="1"/>
</dbReference>
<reference evidence="4" key="2">
    <citation type="submission" date="2015-01" db="EMBL/GenBank/DDBJ databases">
        <title>Evolutionary Origins and Diversification of the Mycorrhizal Mutualists.</title>
        <authorList>
            <consortium name="DOE Joint Genome Institute"/>
            <consortium name="Mycorrhizal Genomics Consortium"/>
            <person name="Kohler A."/>
            <person name="Kuo A."/>
            <person name="Nagy L.G."/>
            <person name="Floudas D."/>
            <person name="Copeland A."/>
            <person name="Barry K.W."/>
            <person name="Cichocki N."/>
            <person name="Veneault-Fourrey C."/>
            <person name="LaButti K."/>
            <person name="Lindquist E.A."/>
            <person name="Lipzen A."/>
            <person name="Lundell T."/>
            <person name="Morin E."/>
            <person name="Murat C."/>
            <person name="Riley R."/>
            <person name="Ohm R."/>
            <person name="Sun H."/>
            <person name="Tunlid A."/>
            <person name="Henrissat B."/>
            <person name="Grigoriev I.V."/>
            <person name="Hibbett D.S."/>
            <person name="Martin F."/>
        </authorList>
    </citation>
    <scope>NUCLEOTIDE SEQUENCE [LARGE SCALE GENOMIC DNA]</scope>
    <source>
        <strain evidence="4">441</strain>
    </source>
</reference>
<dbReference type="InterPro" id="IPR058525">
    <property type="entry name" value="DUF8212"/>
</dbReference>
<gene>
    <name evidence="3" type="ORF">PISMIDRAFT_13318</name>
</gene>
<evidence type="ECO:0008006" key="5">
    <source>
        <dbReference type="Google" id="ProtNLM"/>
    </source>
</evidence>
<dbReference type="HOGENOM" id="CLU_000288_138_12_1"/>
<keyword evidence="4" id="KW-1185">Reference proteome</keyword>
<dbReference type="AlphaFoldDB" id="A0A0C9ZBY6"/>
<accession>A0A0C9ZBY6</accession>
<dbReference type="STRING" id="765257.A0A0C9ZBY6"/>
<evidence type="ECO:0000259" key="1">
    <source>
        <dbReference type="Pfam" id="PF06985"/>
    </source>
</evidence>
<dbReference type="OrthoDB" id="2661564at2759"/>
<feature type="domain" description="Heterokaryon incompatibility" evidence="1">
    <location>
        <begin position="36"/>
        <end position="134"/>
    </location>
</feature>
<dbReference type="EMBL" id="KN833774">
    <property type="protein sequence ID" value="KIK19962.1"/>
    <property type="molecule type" value="Genomic_DNA"/>
</dbReference>
<dbReference type="PANTHER" id="PTHR10622">
    <property type="entry name" value="HET DOMAIN-CONTAINING PROTEIN"/>
    <property type="match status" value="1"/>
</dbReference>